<comment type="similarity">
    <text evidence="2">Belongs to the major facilitator superfamily. Folate-biopterin transporter (TC 2.A.71) family.</text>
</comment>
<dbReference type="SUPFAM" id="SSF103473">
    <property type="entry name" value="MFS general substrate transporter"/>
    <property type="match status" value="1"/>
</dbReference>
<reference evidence="10" key="1">
    <citation type="journal article" date="2019" name="Nat. Commun.">
        <title>Expansion of phycobilisome linker gene families in mesophilic red algae.</title>
        <authorList>
            <person name="Lee J."/>
            <person name="Kim D."/>
            <person name="Bhattacharya D."/>
            <person name="Yoon H.S."/>
        </authorList>
    </citation>
    <scope>NUCLEOTIDE SEQUENCE [LARGE SCALE GENOMIC DNA]</scope>
    <source>
        <strain evidence="10">CCMP 1328</strain>
    </source>
</reference>
<proteinExistence type="inferred from homology"/>
<evidence type="ECO:0000256" key="3">
    <source>
        <dbReference type="ARBA" id="ARBA00022448"/>
    </source>
</evidence>
<keyword evidence="10" id="KW-1185">Reference proteome</keyword>
<gene>
    <name evidence="9" type="ORF">FVE85_2398</name>
</gene>
<keyword evidence="3" id="KW-0813">Transport</keyword>
<protein>
    <submittedName>
        <fullName evidence="9">Folate-biopterin transporter 1, chloroplastic</fullName>
    </submittedName>
</protein>
<keyword evidence="6 8" id="KW-0472">Membrane</keyword>
<evidence type="ECO:0000256" key="4">
    <source>
        <dbReference type="ARBA" id="ARBA00022692"/>
    </source>
</evidence>
<feature type="transmembrane region" description="Helical" evidence="8">
    <location>
        <begin position="460"/>
        <end position="485"/>
    </location>
</feature>
<feature type="region of interest" description="Disordered" evidence="7">
    <location>
        <begin position="40"/>
        <end position="68"/>
    </location>
</feature>
<feature type="transmembrane region" description="Helical" evidence="8">
    <location>
        <begin position="176"/>
        <end position="197"/>
    </location>
</feature>
<dbReference type="Gene3D" id="1.20.1250.20">
    <property type="entry name" value="MFS general substrate transporter like domains"/>
    <property type="match status" value="1"/>
</dbReference>
<feature type="transmembrane region" description="Helical" evidence="8">
    <location>
        <begin position="391"/>
        <end position="410"/>
    </location>
</feature>
<dbReference type="OMA" id="GIDDHWF"/>
<comment type="subcellular location">
    <subcellularLocation>
        <location evidence="1">Membrane</location>
        <topology evidence="1">Multi-pass membrane protein</topology>
    </subcellularLocation>
</comment>
<dbReference type="InterPro" id="IPR004324">
    <property type="entry name" value="FBT"/>
</dbReference>
<feature type="transmembrane region" description="Helical" evidence="8">
    <location>
        <begin position="137"/>
        <end position="155"/>
    </location>
</feature>
<sequence>MAWVPGCVGDVASIRRPTDGLNAVRGSACHVETRQSRRHAVRSGRQRCRVKSDAETQESAQKQAAVQDLDEASQASPPVLRAGAGHFNPAEWQNMLRVLREKYPPELVAILLVYFVQGVLGISRLAVSFFLKDQLQLGPSTVSAIMGLSIVPWMIKPVYGFFTDSLPVFGYRRRSYLLIAGVLGAASWGTFGLLPGISASQASVLLVSASMSVAVADVVADSMVVERARSESSETAGTLQSLCWGSSAVGGLLSAYFSGSLLEVITPQQVFLLSAVLPMLAAGASLLIKEERVIPVTAASSESQSLPDMALRQAKMLWGAIQSPRVWKPTLFLFLWQATPSAESAMFFFQTSELHMGPEFLGRVRLVSSIASLMGVLLFQKFLSSAPIKNVLVGATLLSVPLGLTQLVLVTHYNRVLGIEDKLFALSDSAVLTVLAQVSFMPVLVLAARICPPGVEGTLFATLMSIYNAASVTGSELGALVTSAFHVTESNFENLPWLVTTCVFSSLIAIPFAGLLNETEDENRSEES</sequence>
<feature type="transmembrane region" description="Helical" evidence="8">
    <location>
        <begin position="497"/>
        <end position="516"/>
    </location>
</feature>
<evidence type="ECO:0000313" key="9">
    <source>
        <dbReference type="EMBL" id="KAA8496243.1"/>
    </source>
</evidence>
<dbReference type="NCBIfam" id="TIGR00788">
    <property type="entry name" value="fbt"/>
    <property type="match status" value="1"/>
</dbReference>
<dbReference type="PANTHER" id="PTHR31585">
    <property type="entry name" value="FOLATE-BIOPTERIN TRANSPORTER 1, CHLOROPLASTIC"/>
    <property type="match status" value="1"/>
</dbReference>
<dbReference type="EMBL" id="VRMN01000003">
    <property type="protein sequence ID" value="KAA8496243.1"/>
    <property type="molecule type" value="Genomic_DNA"/>
</dbReference>
<dbReference type="AlphaFoldDB" id="A0A5J4Z097"/>
<comment type="caution">
    <text evidence="9">The sequence shown here is derived from an EMBL/GenBank/DDBJ whole genome shotgun (WGS) entry which is preliminary data.</text>
</comment>
<feature type="transmembrane region" description="Helical" evidence="8">
    <location>
        <begin position="430"/>
        <end position="448"/>
    </location>
</feature>
<dbReference type="PANTHER" id="PTHR31585:SF0">
    <property type="entry name" value="FOLATE-BIOPTERIN TRANSPORTER 1, CHLOROPLASTIC"/>
    <property type="match status" value="1"/>
</dbReference>
<keyword evidence="5 8" id="KW-1133">Transmembrane helix</keyword>
<evidence type="ECO:0000256" key="6">
    <source>
        <dbReference type="ARBA" id="ARBA00023136"/>
    </source>
</evidence>
<dbReference type="Proteomes" id="UP000324585">
    <property type="component" value="Unassembled WGS sequence"/>
</dbReference>
<evidence type="ECO:0000256" key="7">
    <source>
        <dbReference type="SAM" id="MobiDB-lite"/>
    </source>
</evidence>
<dbReference type="GO" id="GO:0016020">
    <property type="term" value="C:membrane"/>
    <property type="evidence" value="ECO:0007669"/>
    <property type="project" value="UniProtKB-SubCell"/>
</dbReference>
<evidence type="ECO:0000313" key="10">
    <source>
        <dbReference type="Proteomes" id="UP000324585"/>
    </source>
</evidence>
<keyword evidence="4 8" id="KW-0812">Transmembrane</keyword>
<feature type="compositionally biased region" description="Basic residues" evidence="7">
    <location>
        <begin position="40"/>
        <end position="49"/>
    </location>
</feature>
<evidence type="ECO:0000256" key="2">
    <source>
        <dbReference type="ARBA" id="ARBA00007015"/>
    </source>
</evidence>
<dbReference type="Pfam" id="PF03092">
    <property type="entry name" value="BT1"/>
    <property type="match status" value="1"/>
</dbReference>
<dbReference type="CDD" id="cd17484">
    <property type="entry name" value="MFS_FBT"/>
    <property type="match status" value="1"/>
</dbReference>
<evidence type="ECO:0000256" key="8">
    <source>
        <dbReference type="SAM" id="Phobius"/>
    </source>
</evidence>
<evidence type="ECO:0000256" key="5">
    <source>
        <dbReference type="ARBA" id="ARBA00022989"/>
    </source>
</evidence>
<dbReference type="InterPro" id="IPR036259">
    <property type="entry name" value="MFS_trans_sf"/>
</dbReference>
<feature type="transmembrane region" description="Helical" evidence="8">
    <location>
        <begin position="107"/>
        <end position="131"/>
    </location>
</feature>
<dbReference type="OrthoDB" id="754047at2759"/>
<dbReference type="InterPro" id="IPR039309">
    <property type="entry name" value="BT1"/>
</dbReference>
<organism evidence="9 10">
    <name type="scientific">Porphyridium purpureum</name>
    <name type="common">Red alga</name>
    <name type="synonym">Porphyridium cruentum</name>
    <dbReference type="NCBI Taxonomy" id="35688"/>
    <lineage>
        <taxon>Eukaryota</taxon>
        <taxon>Rhodophyta</taxon>
        <taxon>Bangiophyceae</taxon>
        <taxon>Porphyridiales</taxon>
        <taxon>Porphyridiaceae</taxon>
        <taxon>Porphyridium</taxon>
    </lineage>
</organism>
<feature type="transmembrane region" description="Helical" evidence="8">
    <location>
        <begin position="269"/>
        <end position="288"/>
    </location>
</feature>
<name>A0A5J4Z097_PORPP</name>
<evidence type="ECO:0000256" key="1">
    <source>
        <dbReference type="ARBA" id="ARBA00004141"/>
    </source>
</evidence>
<accession>A0A5J4Z097</accession>